<evidence type="ECO:0000259" key="3">
    <source>
        <dbReference type="Pfam" id="PF00561"/>
    </source>
</evidence>
<dbReference type="SUPFAM" id="SSF53474">
    <property type="entry name" value="alpha/beta-Hydrolases"/>
    <property type="match status" value="1"/>
</dbReference>
<dbReference type="PRINTS" id="PR00111">
    <property type="entry name" value="ABHYDROLASE"/>
</dbReference>
<reference evidence="4 5" key="1">
    <citation type="submission" date="2023-04" db="EMBL/GenBank/DDBJ databases">
        <title>Genome of Basidiobolus ranarum AG-B5.</title>
        <authorList>
            <person name="Stajich J.E."/>
            <person name="Carter-House D."/>
            <person name="Gryganskyi A."/>
        </authorList>
    </citation>
    <scope>NUCLEOTIDE SEQUENCE [LARGE SCALE GENOMIC DNA]</scope>
    <source>
        <strain evidence="4 5">AG-B5</strain>
    </source>
</reference>
<evidence type="ECO:0000313" key="4">
    <source>
        <dbReference type="EMBL" id="KAK9716836.1"/>
    </source>
</evidence>
<protein>
    <recommendedName>
        <fullName evidence="3">AB hydrolase-1 domain-containing protein</fullName>
    </recommendedName>
</protein>
<evidence type="ECO:0000256" key="2">
    <source>
        <dbReference type="ARBA" id="ARBA00022801"/>
    </source>
</evidence>
<organism evidence="4 5">
    <name type="scientific">Basidiobolus ranarum</name>
    <dbReference type="NCBI Taxonomy" id="34480"/>
    <lineage>
        <taxon>Eukaryota</taxon>
        <taxon>Fungi</taxon>
        <taxon>Fungi incertae sedis</taxon>
        <taxon>Zoopagomycota</taxon>
        <taxon>Entomophthoromycotina</taxon>
        <taxon>Basidiobolomycetes</taxon>
        <taxon>Basidiobolales</taxon>
        <taxon>Basidiobolaceae</taxon>
        <taxon>Basidiobolus</taxon>
    </lineage>
</organism>
<sequence length="306" mass="34668">MALLANFRVYRSLQAIPTFGISRSFSTSKRNNVPVQLESLHFKPEISSNTRAIPTVLIVHGLLGAKENWRAIGKMLSKQLQTDVHSLDLRNHGSSPHITEMTYSAMAQDLIEFIEKKNLKEVALVGHSMGGRVAMTTAFNYKSKISSLVLVDVAPNSPSVIDTFRKYIESMKRAEEKGVDSLSSANDILKESCSVESIRQFLLTNLKRDHSTGKYSFRIPLDILLSNLETLKQFHPVVGKENFTKPTLCIAGSRSNYVKPDQYEVIRQYFPNIEFEVVDTGHWVQAESPREFVRILTKFLNEQYIN</sequence>
<dbReference type="Proteomes" id="UP001479436">
    <property type="component" value="Unassembled WGS sequence"/>
</dbReference>
<dbReference type="InterPro" id="IPR000073">
    <property type="entry name" value="AB_hydrolase_1"/>
</dbReference>
<name>A0ABR2W1C0_9FUNG</name>
<comment type="caution">
    <text evidence="4">The sequence shown here is derived from an EMBL/GenBank/DDBJ whole genome shotgun (WGS) entry which is preliminary data.</text>
</comment>
<dbReference type="PANTHER" id="PTHR46118">
    <property type="entry name" value="PROTEIN ABHD11"/>
    <property type="match status" value="1"/>
</dbReference>
<dbReference type="EMBL" id="JASJQH010007175">
    <property type="protein sequence ID" value="KAK9716836.1"/>
    <property type="molecule type" value="Genomic_DNA"/>
</dbReference>
<dbReference type="Pfam" id="PF00561">
    <property type="entry name" value="Abhydrolase_1"/>
    <property type="match status" value="1"/>
</dbReference>
<comment type="similarity">
    <text evidence="1">Belongs to the AB hydrolase superfamily.</text>
</comment>
<keyword evidence="5" id="KW-1185">Reference proteome</keyword>
<feature type="domain" description="AB hydrolase-1" evidence="3">
    <location>
        <begin position="54"/>
        <end position="289"/>
    </location>
</feature>
<dbReference type="Gene3D" id="3.40.50.1820">
    <property type="entry name" value="alpha/beta hydrolase"/>
    <property type="match status" value="1"/>
</dbReference>
<evidence type="ECO:0000256" key="1">
    <source>
        <dbReference type="ARBA" id="ARBA00008645"/>
    </source>
</evidence>
<gene>
    <name evidence="4" type="ORF">K7432_006624</name>
</gene>
<dbReference type="PANTHER" id="PTHR46118:SF4">
    <property type="entry name" value="PROTEIN ABHD11"/>
    <property type="match status" value="1"/>
</dbReference>
<dbReference type="InterPro" id="IPR029058">
    <property type="entry name" value="AB_hydrolase_fold"/>
</dbReference>
<keyword evidence="2" id="KW-0378">Hydrolase</keyword>
<proteinExistence type="inferred from homology"/>
<evidence type="ECO:0000313" key="5">
    <source>
        <dbReference type="Proteomes" id="UP001479436"/>
    </source>
</evidence>
<accession>A0ABR2W1C0</accession>